<gene>
    <name evidence="2" type="ORF">L0635_00225</name>
</gene>
<keyword evidence="1" id="KW-0472">Membrane</keyword>
<reference evidence="2 3" key="1">
    <citation type="submission" date="2022-02" db="EMBL/GenBank/DDBJ databases">
        <title>Study of halophilic communities from a Mexican lake.</title>
        <authorList>
            <person name="Hernandez-Soto L.M."/>
            <person name="Martinez-Abarca F."/>
            <person name="Ramirez-Saad H.C."/>
            <person name="Aguirre-Garrido J.F."/>
        </authorList>
    </citation>
    <scope>NUCLEOTIDE SEQUENCE [LARGE SCALE GENOMIC DNA]</scope>
    <source>
        <strain evidence="2 3">Hjan13</strain>
    </source>
</reference>
<sequence>MPKAPIILPIARSRLWGGLHSGLLLGLALMCLATMGWLTAAMVIGVGGGCLWRSVRCLPRGTLYLLPRAEGPLGRWLLPQGELDASLVVSCDYLTPWLVGLKVGQQRVWLWPDSVPREAHRAVRRLFHSPGR</sequence>
<evidence type="ECO:0008006" key="4">
    <source>
        <dbReference type="Google" id="ProtNLM"/>
    </source>
</evidence>
<dbReference type="Proteomes" id="UP001321125">
    <property type="component" value="Unassembled WGS sequence"/>
</dbReference>
<proteinExistence type="predicted"/>
<keyword evidence="3" id="KW-1185">Reference proteome</keyword>
<organism evidence="2 3">
    <name type="scientific">Vreelandella janggokensis</name>
    <dbReference type="NCBI Taxonomy" id="370767"/>
    <lineage>
        <taxon>Bacteria</taxon>
        <taxon>Pseudomonadati</taxon>
        <taxon>Pseudomonadota</taxon>
        <taxon>Gammaproteobacteria</taxon>
        <taxon>Oceanospirillales</taxon>
        <taxon>Halomonadaceae</taxon>
        <taxon>Vreelandella</taxon>
    </lineage>
</organism>
<protein>
    <recommendedName>
        <fullName evidence="4">Toxin CptA</fullName>
    </recommendedName>
</protein>
<comment type="caution">
    <text evidence="2">The sequence shown here is derived from an EMBL/GenBank/DDBJ whole genome shotgun (WGS) entry which is preliminary data.</text>
</comment>
<accession>A0ABT4IPB5</accession>
<keyword evidence="1" id="KW-1133">Transmembrane helix</keyword>
<keyword evidence="1" id="KW-0812">Transmembrane</keyword>
<evidence type="ECO:0000313" key="2">
    <source>
        <dbReference type="EMBL" id="MCZ0925509.1"/>
    </source>
</evidence>
<feature type="transmembrane region" description="Helical" evidence="1">
    <location>
        <begin position="23"/>
        <end position="52"/>
    </location>
</feature>
<dbReference type="EMBL" id="JAKNQU010000001">
    <property type="protein sequence ID" value="MCZ0925509.1"/>
    <property type="molecule type" value="Genomic_DNA"/>
</dbReference>
<dbReference type="RefSeq" id="WP_139839339.1">
    <property type="nucleotide sequence ID" value="NZ_JAKNQT010000005.1"/>
</dbReference>
<name>A0ABT4IPB5_9GAMM</name>
<evidence type="ECO:0000313" key="3">
    <source>
        <dbReference type="Proteomes" id="UP001321125"/>
    </source>
</evidence>
<evidence type="ECO:0000256" key="1">
    <source>
        <dbReference type="SAM" id="Phobius"/>
    </source>
</evidence>